<dbReference type="AlphaFoldDB" id="A0A1T5DN88"/>
<accession>A0A1T5DN88</accession>
<sequence length="138" mass="15235">MGNAAKYGIIIGVLSGIWILVMHFAGVYAKDATTGTTSMEWMEWASMLIPAIGLYLGIKSYRDHISGGKMEFFEGLFEGFKIIIIGGVIAAFFAIVYVQLNISVLNTDYMYRISAAVLIGILFNLAISLMLMNKQKHL</sequence>
<keyword evidence="1" id="KW-1133">Transmembrane helix</keyword>
<dbReference type="Proteomes" id="UP000189981">
    <property type="component" value="Unassembled WGS sequence"/>
</dbReference>
<keyword evidence="1" id="KW-0812">Transmembrane</keyword>
<feature type="transmembrane region" description="Helical" evidence="1">
    <location>
        <begin position="41"/>
        <end position="58"/>
    </location>
</feature>
<keyword evidence="1" id="KW-0472">Membrane</keyword>
<name>A0A1T5DN88_9SPHI</name>
<dbReference type="Pfam" id="PF13858">
    <property type="entry name" value="DUF4199"/>
    <property type="match status" value="1"/>
</dbReference>
<dbReference type="STRING" id="572036.SAMN05661099_2457"/>
<evidence type="ECO:0000313" key="3">
    <source>
        <dbReference type="Proteomes" id="UP000189981"/>
    </source>
</evidence>
<protein>
    <recommendedName>
        <fullName evidence="4">DUF4199 domain-containing protein</fullName>
    </recommendedName>
</protein>
<feature type="transmembrane region" description="Helical" evidence="1">
    <location>
        <begin position="79"/>
        <end position="98"/>
    </location>
</feature>
<reference evidence="3" key="1">
    <citation type="submission" date="2017-02" db="EMBL/GenBank/DDBJ databases">
        <authorList>
            <person name="Varghese N."/>
            <person name="Submissions S."/>
        </authorList>
    </citation>
    <scope>NUCLEOTIDE SEQUENCE [LARGE SCALE GENOMIC DNA]</scope>
    <source>
        <strain evidence="3">DSM 22385</strain>
    </source>
</reference>
<keyword evidence="3" id="KW-1185">Reference proteome</keyword>
<dbReference type="InterPro" id="IPR025250">
    <property type="entry name" value="DUF4199"/>
</dbReference>
<feature type="transmembrane region" description="Helical" evidence="1">
    <location>
        <begin position="110"/>
        <end position="132"/>
    </location>
</feature>
<dbReference type="OrthoDB" id="796718at2"/>
<dbReference type="RefSeq" id="WP_079702962.1">
    <property type="nucleotide sequence ID" value="NZ_FUYR01000002.1"/>
</dbReference>
<evidence type="ECO:0000256" key="1">
    <source>
        <dbReference type="SAM" id="Phobius"/>
    </source>
</evidence>
<proteinExistence type="predicted"/>
<gene>
    <name evidence="2" type="ORF">SAMN05661099_2457</name>
</gene>
<organism evidence="2 3">
    <name type="scientific">Daejeonella lutea</name>
    <dbReference type="NCBI Taxonomy" id="572036"/>
    <lineage>
        <taxon>Bacteria</taxon>
        <taxon>Pseudomonadati</taxon>
        <taxon>Bacteroidota</taxon>
        <taxon>Sphingobacteriia</taxon>
        <taxon>Sphingobacteriales</taxon>
        <taxon>Sphingobacteriaceae</taxon>
        <taxon>Daejeonella</taxon>
    </lineage>
</organism>
<evidence type="ECO:0008006" key="4">
    <source>
        <dbReference type="Google" id="ProtNLM"/>
    </source>
</evidence>
<feature type="transmembrane region" description="Helical" evidence="1">
    <location>
        <begin position="7"/>
        <end position="29"/>
    </location>
</feature>
<dbReference type="EMBL" id="FUYR01000002">
    <property type="protein sequence ID" value="SKB73071.1"/>
    <property type="molecule type" value="Genomic_DNA"/>
</dbReference>
<evidence type="ECO:0000313" key="2">
    <source>
        <dbReference type="EMBL" id="SKB73071.1"/>
    </source>
</evidence>